<proteinExistence type="predicted"/>
<evidence type="ECO:0000313" key="5">
    <source>
        <dbReference type="Proteomes" id="UP000185393"/>
    </source>
</evidence>
<dbReference type="Proteomes" id="UP000185401">
    <property type="component" value="Segment"/>
</dbReference>
<protein>
    <submittedName>
        <fullName evidence="1">Uncharacterized protein</fullName>
    </submittedName>
</protein>
<organism evidence="1 6">
    <name type="scientific">Synechococcus phage ACG-2014a</name>
    <dbReference type="NCBI Taxonomy" id="1493507"/>
    <lineage>
        <taxon>Viruses</taxon>
        <taxon>Duplodnaviria</taxon>
        <taxon>Heunggongvirae</taxon>
        <taxon>Uroviricota</taxon>
        <taxon>Caudoviricetes</taxon>
        <taxon>Pantevenvirales</taxon>
        <taxon>Kyanoviridae</taxon>
        <taxon>Acionnavirus</taxon>
        <taxon>Acionnavirus monteraybay</taxon>
    </lineage>
</organism>
<dbReference type="EMBL" id="KJ019137">
    <property type="protein sequence ID" value="AIX40055.1"/>
    <property type="molecule type" value="Genomic_DNA"/>
</dbReference>
<evidence type="ECO:0000313" key="1">
    <source>
        <dbReference type="EMBL" id="AIX23794.1"/>
    </source>
</evidence>
<evidence type="ECO:0000313" key="6">
    <source>
        <dbReference type="Proteomes" id="UP000185401"/>
    </source>
</evidence>
<accession>A0A0E3FCG9</accession>
<evidence type="ECO:0000313" key="3">
    <source>
        <dbReference type="EMBL" id="AIX45451.1"/>
    </source>
</evidence>
<gene>
    <name evidence="2" type="ORF">Syn7803C104_111</name>
    <name evidence="3" type="ORF">Syn7803C33_108</name>
    <name evidence="1" type="ORF">Syn7803US102_109</name>
</gene>
<reference evidence="4 5" key="1">
    <citation type="submission" date="2013-12" db="EMBL/GenBank/DDBJ databases">
        <title>Ecological redundancy of diverse viral populations within a natural community.</title>
        <authorList>
            <person name="Gregory A.C."/>
            <person name="LaButti K."/>
            <person name="Copeland A."/>
            <person name="Woyke T."/>
            <person name="Sullivan M.B."/>
        </authorList>
    </citation>
    <scope>NUCLEOTIDE SEQUENCE [LARGE SCALE GENOMIC DNA]</scope>
    <source>
        <strain evidence="2">Syn7803C104</strain>
        <strain evidence="3">Syn7803C33</strain>
        <strain evidence="1">Syn7803US102</strain>
    </source>
</reference>
<dbReference type="EMBL" id="KJ019158">
    <property type="protein sequence ID" value="AIX45451.1"/>
    <property type="molecule type" value="Genomic_DNA"/>
</dbReference>
<sequence length="49" mass="5614">MTGGNVTKTECKEKILKHVNIQLNKLNAEQLNKLVAKHTVKKKKKKTKK</sequence>
<dbReference type="EMBL" id="KJ019068">
    <property type="protein sequence ID" value="AIX23794.1"/>
    <property type="molecule type" value="Genomic_DNA"/>
</dbReference>
<evidence type="ECO:0000313" key="4">
    <source>
        <dbReference type="Proteomes" id="UP000185391"/>
    </source>
</evidence>
<evidence type="ECO:0000313" key="2">
    <source>
        <dbReference type="EMBL" id="AIX40055.1"/>
    </source>
</evidence>
<name>A0A0E3FCG9_9CAUD</name>
<dbReference type="Proteomes" id="UP000185391">
    <property type="component" value="Segment"/>
</dbReference>
<dbReference type="Proteomes" id="UP000185393">
    <property type="component" value="Segment"/>
</dbReference>